<feature type="domain" description="RecX second three-helical" evidence="6">
    <location>
        <begin position="108"/>
        <end position="149"/>
    </location>
</feature>
<dbReference type="Pfam" id="PF02631">
    <property type="entry name" value="RecX_HTH2"/>
    <property type="match status" value="1"/>
</dbReference>
<comment type="similarity">
    <text evidence="2 5">Belongs to the RecX family.</text>
</comment>
<proteinExistence type="inferred from homology"/>
<gene>
    <name evidence="5 9" type="primary">recX</name>
    <name evidence="9" type="ORF">H9895_00495</name>
</gene>
<dbReference type="InterPro" id="IPR003783">
    <property type="entry name" value="Regulatory_RecX"/>
</dbReference>
<feature type="domain" description="RecX third three-helical" evidence="7">
    <location>
        <begin position="214"/>
        <end position="260"/>
    </location>
</feature>
<evidence type="ECO:0000259" key="6">
    <source>
        <dbReference type="Pfam" id="PF02631"/>
    </source>
</evidence>
<evidence type="ECO:0000259" key="8">
    <source>
        <dbReference type="Pfam" id="PF21982"/>
    </source>
</evidence>
<comment type="function">
    <text evidence="5">Modulates RecA activity.</text>
</comment>
<dbReference type="InterPro" id="IPR036388">
    <property type="entry name" value="WH-like_DNA-bd_sf"/>
</dbReference>
<dbReference type="InterPro" id="IPR053925">
    <property type="entry name" value="RecX_HTH_3rd"/>
</dbReference>
<dbReference type="Gene3D" id="1.10.10.10">
    <property type="entry name" value="Winged helix-like DNA-binding domain superfamily/Winged helix DNA-binding domain"/>
    <property type="match status" value="4"/>
</dbReference>
<reference evidence="9" key="2">
    <citation type="submission" date="2021-04" db="EMBL/GenBank/DDBJ databases">
        <authorList>
            <person name="Gilroy R."/>
        </authorList>
    </citation>
    <scope>NUCLEOTIDE SEQUENCE</scope>
    <source>
        <strain evidence="9">CHK169-2315</strain>
    </source>
</reference>
<protein>
    <recommendedName>
        <fullName evidence="3 5">Regulatory protein RecX</fullName>
    </recommendedName>
</protein>
<dbReference type="EMBL" id="DXHX01000009">
    <property type="protein sequence ID" value="HIV73542.1"/>
    <property type="molecule type" value="Genomic_DNA"/>
</dbReference>
<dbReference type="GO" id="GO:0006282">
    <property type="term" value="P:regulation of DNA repair"/>
    <property type="evidence" value="ECO:0007669"/>
    <property type="project" value="UniProtKB-UniRule"/>
</dbReference>
<comment type="caution">
    <text evidence="9">The sequence shown here is derived from an EMBL/GenBank/DDBJ whole genome shotgun (WGS) entry which is preliminary data.</text>
</comment>
<dbReference type="NCBIfam" id="NF010733">
    <property type="entry name" value="PRK14135.1"/>
    <property type="match status" value="1"/>
</dbReference>
<keyword evidence="4 5" id="KW-0963">Cytoplasm</keyword>
<dbReference type="Proteomes" id="UP000823937">
    <property type="component" value="Unassembled WGS sequence"/>
</dbReference>
<feature type="domain" description="RecX first three-helical" evidence="8">
    <location>
        <begin position="62"/>
        <end position="101"/>
    </location>
</feature>
<dbReference type="HAMAP" id="MF_01114">
    <property type="entry name" value="RecX"/>
    <property type="match status" value="1"/>
</dbReference>
<dbReference type="PANTHER" id="PTHR33602:SF1">
    <property type="entry name" value="REGULATORY PROTEIN RECX FAMILY PROTEIN"/>
    <property type="match status" value="1"/>
</dbReference>
<evidence type="ECO:0000256" key="4">
    <source>
        <dbReference type="ARBA" id="ARBA00022490"/>
    </source>
</evidence>
<evidence type="ECO:0000259" key="7">
    <source>
        <dbReference type="Pfam" id="PF21981"/>
    </source>
</evidence>
<dbReference type="InterPro" id="IPR053926">
    <property type="entry name" value="RecX_HTH_1st"/>
</dbReference>
<evidence type="ECO:0000313" key="10">
    <source>
        <dbReference type="Proteomes" id="UP000823937"/>
    </source>
</evidence>
<evidence type="ECO:0000256" key="3">
    <source>
        <dbReference type="ARBA" id="ARBA00018111"/>
    </source>
</evidence>
<name>A0A9D1TJP7_9BACI</name>
<sequence>MSKITKITTQKKSTNRYNIFINEDYAFSVDEDTLIKEHLHKGQQLTTEDINRIQQTETRQQAYLLGVNYISYRMRSCKELYQYLQKKEVDPFIIDMTMERLIQEQILDDNMFANAFVKDRILLTSKGPNVIKKELMEKGISPSIIENVLQQYTREIQFEKVYKFAKKEFRKKSKHPFKKRKEQITLTLMRKGFANDVIASAIAEIPVEMDDEMENEKLVKQGEKLYRKLEKKYEGYELKERLRASLYQKGFAMERINKFVENKCDSM</sequence>
<dbReference type="PANTHER" id="PTHR33602">
    <property type="entry name" value="REGULATORY PROTEIN RECX FAMILY PROTEIN"/>
    <property type="match status" value="1"/>
</dbReference>
<evidence type="ECO:0000256" key="5">
    <source>
        <dbReference type="HAMAP-Rule" id="MF_01114"/>
    </source>
</evidence>
<evidence type="ECO:0000313" key="9">
    <source>
        <dbReference type="EMBL" id="HIV73542.1"/>
    </source>
</evidence>
<evidence type="ECO:0000256" key="2">
    <source>
        <dbReference type="ARBA" id="ARBA00009695"/>
    </source>
</evidence>
<dbReference type="GO" id="GO:0005737">
    <property type="term" value="C:cytoplasm"/>
    <property type="evidence" value="ECO:0007669"/>
    <property type="project" value="UniProtKB-SubCell"/>
</dbReference>
<evidence type="ECO:0000256" key="1">
    <source>
        <dbReference type="ARBA" id="ARBA00004496"/>
    </source>
</evidence>
<dbReference type="InterPro" id="IPR053924">
    <property type="entry name" value="RecX_HTH_2nd"/>
</dbReference>
<organism evidence="9 10">
    <name type="scientific">Candidatus Pseudogracilibacillus intestinigallinarum</name>
    <dbReference type="NCBI Taxonomy" id="2838742"/>
    <lineage>
        <taxon>Bacteria</taxon>
        <taxon>Bacillati</taxon>
        <taxon>Bacillota</taxon>
        <taxon>Bacilli</taxon>
        <taxon>Bacillales</taxon>
        <taxon>Bacillaceae</taxon>
        <taxon>Pseudogracilibacillus</taxon>
    </lineage>
</organism>
<dbReference type="Pfam" id="PF21981">
    <property type="entry name" value="RecX_HTH3"/>
    <property type="match status" value="2"/>
</dbReference>
<dbReference type="Pfam" id="PF21982">
    <property type="entry name" value="RecX_HTH1"/>
    <property type="match status" value="1"/>
</dbReference>
<feature type="domain" description="RecX third three-helical" evidence="7">
    <location>
        <begin position="155"/>
        <end position="202"/>
    </location>
</feature>
<comment type="subcellular location">
    <subcellularLocation>
        <location evidence="1 5">Cytoplasm</location>
    </subcellularLocation>
</comment>
<reference evidence="9" key="1">
    <citation type="journal article" date="2021" name="PeerJ">
        <title>Extensive microbial diversity within the chicken gut microbiome revealed by metagenomics and culture.</title>
        <authorList>
            <person name="Gilroy R."/>
            <person name="Ravi A."/>
            <person name="Getino M."/>
            <person name="Pursley I."/>
            <person name="Horton D.L."/>
            <person name="Alikhan N.F."/>
            <person name="Baker D."/>
            <person name="Gharbi K."/>
            <person name="Hall N."/>
            <person name="Watson M."/>
            <person name="Adriaenssens E.M."/>
            <person name="Foster-Nyarko E."/>
            <person name="Jarju S."/>
            <person name="Secka A."/>
            <person name="Antonio M."/>
            <person name="Oren A."/>
            <person name="Chaudhuri R.R."/>
            <person name="La Ragione R."/>
            <person name="Hildebrand F."/>
            <person name="Pallen M.J."/>
        </authorList>
    </citation>
    <scope>NUCLEOTIDE SEQUENCE</scope>
    <source>
        <strain evidence="9">CHK169-2315</strain>
    </source>
</reference>
<dbReference type="AlphaFoldDB" id="A0A9D1TJP7"/>
<accession>A0A9D1TJP7</accession>